<keyword evidence="3" id="KW-0677">Repeat</keyword>
<dbReference type="GO" id="GO:0005096">
    <property type="term" value="F:GTPase activator activity"/>
    <property type="evidence" value="ECO:0007669"/>
    <property type="project" value="UniProtKB-KW"/>
</dbReference>
<comment type="caution">
    <text evidence="4">The sequence shown here is derived from an EMBL/GenBank/DDBJ whole genome shotgun (WGS) entry which is preliminary data.</text>
</comment>
<proteinExistence type="predicted"/>
<keyword evidence="1" id="KW-0343">GTPase activation</keyword>
<sequence length="281" mass="30889">MNEHASQALTNLSSLTFNGHSKVGDEIPKAIAKSSFKQLKSLILNNNRGITSEEISLLVSSEVVTNLTRLHLSGCEISGEGVKAIANSTKLTQLTSLNLNGTRINEHYCKVLSNSSVISKMKYFSVSRNHLGPVGAKHLFDSQYLSNVTTLDISENDGGGEMIQSFSSCSNLPNLMNLDAHENNVRALGVEYLCKSSHRFPKLKKLIIGLNKFVKQGALELIRSFPHLTILNVYLHPGYCTCTHSDITELKKIAETSIIKQVYLDVLNGGEEEFSVFFTGL</sequence>
<dbReference type="Proteomes" id="UP000444721">
    <property type="component" value="Unassembled WGS sequence"/>
</dbReference>
<reference evidence="4 5" key="1">
    <citation type="journal article" date="2019" name="Sci. Rep.">
        <title>Nanopore sequencing improves the draft genome of the human pathogenic amoeba Naegleria fowleri.</title>
        <authorList>
            <person name="Liechti N."/>
            <person name="Schurch N."/>
            <person name="Bruggmann R."/>
            <person name="Wittwer M."/>
        </authorList>
    </citation>
    <scope>NUCLEOTIDE SEQUENCE [LARGE SCALE GENOMIC DNA]</scope>
    <source>
        <strain evidence="4 5">ATCC 30894</strain>
    </source>
</reference>
<evidence type="ECO:0000256" key="2">
    <source>
        <dbReference type="ARBA" id="ARBA00022614"/>
    </source>
</evidence>
<dbReference type="GO" id="GO:0048471">
    <property type="term" value="C:perinuclear region of cytoplasm"/>
    <property type="evidence" value="ECO:0007669"/>
    <property type="project" value="TreeGrafter"/>
</dbReference>
<dbReference type="InterPro" id="IPR027038">
    <property type="entry name" value="RanGap"/>
</dbReference>
<dbReference type="VEuPathDB" id="AmoebaDB:NF0018930"/>
<name>A0A6A5BZQ4_NAEFO</name>
<protein>
    <submittedName>
        <fullName evidence="4">Uncharacterized protein</fullName>
    </submittedName>
</protein>
<dbReference type="VEuPathDB" id="AmoebaDB:FDP41_001155"/>
<evidence type="ECO:0000313" key="5">
    <source>
        <dbReference type="Proteomes" id="UP000444721"/>
    </source>
</evidence>
<accession>A0A6A5BZQ4</accession>
<evidence type="ECO:0000256" key="3">
    <source>
        <dbReference type="ARBA" id="ARBA00022737"/>
    </source>
</evidence>
<evidence type="ECO:0000256" key="1">
    <source>
        <dbReference type="ARBA" id="ARBA00022468"/>
    </source>
</evidence>
<dbReference type="InterPro" id="IPR001611">
    <property type="entry name" value="Leu-rich_rpt"/>
</dbReference>
<dbReference type="Gene3D" id="3.80.10.10">
    <property type="entry name" value="Ribonuclease Inhibitor"/>
    <property type="match status" value="1"/>
</dbReference>
<evidence type="ECO:0000313" key="4">
    <source>
        <dbReference type="EMBL" id="KAF0980002.1"/>
    </source>
</evidence>
<dbReference type="GO" id="GO:0031267">
    <property type="term" value="F:small GTPase binding"/>
    <property type="evidence" value="ECO:0007669"/>
    <property type="project" value="TreeGrafter"/>
</dbReference>
<dbReference type="GO" id="GO:0006913">
    <property type="term" value="P:nucleocytoplasmic transport"/>
    <property type="evidence" value="ECO:0007669"/>
    <property type="project" value="TreeGrafter"/>
</dbReference>
<dbReference type="RefSeq" id="XP_044564715.1">
    <property type="nucleotide sequence ID" value="XM_044701970.1"/>
</dbReference>
<dbReference type="SUPFAM" id="SSF52047">
    <property type="entry name" value="RNI-like"/>
    <property type="match status" value="1"/>
</dbReference>
<dbReference type="Pfam" id="PF13516">
    <property type="entry name" value="LRR_6"/>
    <property type="match status" value="1"/>
</dbReference>
<dbReference type="AlphaFoldDB" id="A0A6A5BZQ4"/>
<dbReference type="GeneID" id="68108373"/>
<keyword evidence="5" id="KW-1185">Reference proteome</keyword>
<keyword evidence="2" id="KW-0433">Leucine-rich repeat</keyword>
<organism evidence="4 5">
    <name type="scientific">Naegleria fowleri</name>
    <name type="common">Brain eating amoeba</name>
    <dbReference type="NCBI Taxonomy" id="5763"/>
    <lineage>
        <taxon>Eukaryota</taxon>
        <taxon>Discoba</taxon>
        <taxon>Heterolobosea</taxon>
        <taxon>Tetramitia</taxon>
        <taxon>Eutetramitia</taxon>
        <taxon>Vahlkampfiidae</taxon>
        <taxon>Naegleria</taxon>
    </lineage>
</organism>
<dbReference type="VEuPathDB" id="AmoebaDB:NfTy_049040"/>
<dbReference type="InterPro" id="IPR032675">
    <property type="entry name" value="LRR_dom_sf"/>
</dbReference>
<dbReference type="EMBL" id="VFQX01000022">
    <property type="protein sequence ID" value="KAF0980002.1"/>
    <property type="molecule type" value="Genomic_DNA"/>
</dbReference>
<dbReference type="GO" id="GO:0005829">
    <property type="term" value="C:cytosol"/>
    <property type="evidence" value="ECO:0007669"/>
    <property type="project" value="TreeGrafter"/>
</dbReference>
<dbReference type="PANTHER" id="PTHR24113">
    <property type="entry name" value="RAN GTPASE-ACTIVATING PROTEIN 1"/>
    <property type="match status" value="1"/>
</dbReference>
<gene>
    <name evidence="4" type="ORF">FDP41_001155</name>
</gene>
<dbReference type="PANTHER" id="PTHR24113:SF12">
    <property type="entry name" value="RAN GTPASE-ACTIVATING PROTEIN 1"/>
    <property type="match status" value="1"/>
</dbReference>
<dbReference type="GO" id="GO:0005634">
    <property type="term" value="C:nucleus"/>
    <property type="evidence" value="ECO:0007669"/>
    <property type="project" value="TreeGrafter"/>
</dbReference>